<dbReference type="PANTHER" id="PTHR19346:SF4">
    <property type="entry name" value="SUGAR PHOSPHATE TRANSPORTER DOMAIN-CONTAINING PROTEIN"/>
    <property type="match status" value="1"/>
</dbReference>
<feature type="transmembrane region" description="Helical" evidence="1">
    <location>
        <begin position="52"/>
        <end position="76"/>
    </location>
</feature>
<dbReference type="PANTHER" id="PTHR19346">
    <property type="entry name" value="SUGAR PHOSPHATE TRANSPORTER DOMAIN-CONTAINING PROTEIN"/>
    <property type="match status" value="1"/>
</dbReference>
<dbReference type="EMBL" id="CAJNOK010007082">
    <property type="protein sequence ID" value="CAF1023846.1"/>
    <property type="molecule type" value="Genomic_DNA"/>
</dbReference>
<evidence type="ECO:0000256" key="1">
    <source>
        <dbReference type="SAM" id="Phobius"/>
    </source>
</evidence>
<evidence type="ECO:0000313" key="4">
    <source>
        <dbReference type="Proteomes" id="UP000677228"/>
    </source>
</evidence>
<evidence type="ECO:0000313" key="3">
    <source>
        <dbReference type="EMBL" id="CAF3792329.1"/>
    </source>
</evidence>
<feature type="non-terminal residue" evidence="2">
    <location>
        <position position="1"/>
    </location>
</feature>
<keyword evidence="1" id="KW-0812">Transmembrane</keyword>
<proteinExistence type="predicted"/>
<keyword evidence="1" id="KW-0472">Membrane</keyword>
<feature type="transmembrane region" description="Helical" evidence="1">
    <location>
        <begin position="148"/>
        <end position="168"/>
    </location>
</feature>
<comment type="caution">
    <text evidence="2">The sequence shown here is derived from an EMBL/GenBank/DDBJ whole genome shotgun (WGS) entry which is preliminary data.</text>
</comment>
<reference evidence="2" key="1">
    <citation type="submission" date="2021-02" db="EMBL/GenBank/DDBJ databases">
        <authorList>
            <person name="Nowell W R."/>
        </authorList>
    </citation>
    <scope>NUCLEOTIDE SEQUENCE</scope>
</reference>
<dbReference type="Proteomes" id="UP000682733">
    <property type="component" value="Unassembled WGS sequence"/>
</dbReference>
<dbReference type="AlphaFoldDB" id="A0A8S2DW36"/>
<feature type="transmembrane region" description="Helical" evidence="1">
    <location>
        <begin position="27"/>
        <end position="46"/>
    </location>
</feature>
<dbReference type="InterPro" id="IPR026505">
    <property type="entry name" value="Solute_c_fam_35_mem_F3/F4"/>
</dbReference>
<dbReference type="EMBL" id="CAJOBA010007093">
    <property type="protein sequence ID" value="CAF3792329.1"/>
    <property type="molecule type" value="Genomic_DNA"/>
</dbReference>
<sequence length="241" mass="27181">AETITLYSITVTSRQVLGWIALHEQFIGNKIIAHIVSCTAILFVLHGDGFRFNIFLLGSVMATSSGALKTIFDVILKGIIKDLTNHKLILLMTSICLFGTLLFWPFLLITHFSNIEPFGLYDVNIYTCIGLTITALVFNLLTITIPLVYTEFSIVACLLIVIPAIGLIDRYYYLIHYNGLFIAAMIFSFIGIAIALLPKTLFLHSSKKKKQQHQQGNISAFEEIRAQRRIRNYNLYNEGKT</sequence>
<accession>A0A8S2DW36</accession>
<keyword evidence="1" id="KW-1133">Transmembrane helix</keyword>
<feature type="transmembrane region" description="Helical" evidence="1">
    <location>
        <begin position="123"/>
        <end position="141"/>
    </location>
</feature>
<organism evidence="2 4">
    <name type="scientific">Didymodactylos carnosus</name>
    <dbReference type="NCBI Taxonomy" id="1234261"/>
    <lineage>
        <taxon>Eukaryota</taxon>
        <taxon>Metazoa</taxon>
        <taxon>Spiralia</taxon>
        <taxon>Gnathifera</taxon>
        <taxon>Rotifera</taxon>
        <taxon>Eurotatoria</taxon>
        <taxon>Bdelloidea</taxon>
        <taxon>Philodinida</taxon>
        <taxon>Philodinidae</taxon>
        <taxon>Didymodactylos</taxon>
    </lineage>
</organism>
<feature type="transmembrane region" description="Helical" evidence="1">
    <location>
        <begin position="88"/>
        <end position="111"/>
    </location>
</feature>
<name>A0A8S2DW36_9BILA</name>
<feature type="transmembrane region" description="Helical" evidence="1">
    <location>
        <begin position="180"/>
        <end position="202"/>
    </location>
</feature>
<gene>
    <name evidence="2" type="ORF">OVA965_LOCUS15639</name>
    <name evidence="3" type="ORF">TMI583_LOCUS15648</name>
</gene>
<protein>
    <submittedName>
        <fullName evidence="2">Uncharacterized protein</fullName>
    </submittedName>
</protein>
<evidence type="ECO:0000313" key="2">
    <source>
        <dbReference type="EMBL" id="CAF1023846.1"/>
    </source>
</evidence>
<dbReference type="Proteomes" id="UP000677228">
    <property type="component" value="Unassembled WGS sequence"/>
</dbReference>